<name>A0A6B0T436_9EURY</name>
<gene>
    <name evidence="1" type="ORF">GRX03_00255</name>
</gene>
<evidence type="ECO:0000313" key="2">
    <source>
        <dbReference type="Proteomes" id="UP000466535"/>
    </source>
</evidence>
<dbReference type="Proteomes" id="UP000466535">
    <property type="component" value="Unassembled WGS sequence"/>
</dbReference>
<reference evidence="1 2" key="1">
    <citation type="submission" date="2019-12" db="EMBL/GenBank/DDBJ databases">
        <title>Isolation and characterization of three novel carbon monoxide-oxidizing members of Halobacteria from salione crusts and soils.</title>
        <authorList>
            <person name="Myers M.R."/>
            <person name="King G.M."/>
        </authorList>
    </citation>
    <scope>NUCLEOTIDE SEQUENCE [LARGE SCALE GENOMIC DNA]</scope>
    <source>
        <strain evidence="1 2">WSH3</strain>
    </source>
</reference>
<dbReference type="SUPFAM" id="SSF55961">
    <property type="entry name" value="Bet v1-like"/>
    <property type="match status" value="1"/>
</dbReference>
<dbReference type="InterPro" id="IPR023393">
    <property type="entry name" value="START-like_dom_sf"/>
</dbReference>
<sequence>MNVVRTPDGRRLEVDRRIDADPASAWDLLVTPDRWPEWGPSVRAVDCAAARISEGTTGRVRVPGGVWIFFEITACREPTAGRAGRWSWRVAKIPATGHRVEPVSGGCRVVFEIPLVAAGYAPVCSRALDRIASILRSEP</sequence>
<keyword evidence="2" id="KW-1185">Reference proteome</keyword>
<comment type="caution">
    <text evidence="1">The sequence shown here is derived from an EMBL/GenBank/DDBJ whole genome shotgun (WGS) entry which is preliminary data.</text>
</comment>
<proteinExistence type="predicted"/>
<accession>A0A6B0T436</accession>
<dbReference type="EMBL" id="WUUT01000001">
    <property type="protein sequence ID" value="MXR50042.1"/>
    <property type="molecule type" value="Genomic_DNA"/>
</dbReference>
<dbReference type="Pfam" id="PF10604">
    <property type="entry name" value="Polyketide_cyc2"/>
    <property type="match status" value="1"/>
</dbReference>
<dbReference type="OrthoDB" id="66844at2157"/>
<dbReference type="RefSeq" id="WP_159762208.1">
    <property type="nucleotide sequence ID" value="NZ_WUUT01000001.1"/>
</dbReference>
<protein>
    <submittedName>
        <fullName evidence="1">SRPBCC family protein</fullName>
    </submittedName>
</protein>
<organism evidence="1 2">
    <name type="scientific">Halovenus carboxidivorans</name>
    <dbReference type="NCBI Taxonomy" id="2692199"/>
    <lineage>
        <taxon>Archaea</taxon>
        <taxon>Methanobacteriati</taxon>
        <taxon>Methanobacteriota</taxon>
        <taxon>Stenosarchaea group</taxon>
        <taxon>Halobacteria</taxon>
        <taxon>Halobacteriales</taxon>
        <taxon>Haloarculaceae</taxon>
        <taxon>Halovenus</taxon>
    </lineage>
</organism>
<dbReference type="InterPro" id="IPR019587">
    <property type="entry name" value="Polyketide_cyclase/dehydratase"/>
</dbReference>
<dbReference type="Gene3D" id="3.30.530.20">
    <property type="match status" value="1"/>
</dbReference>
<dbReference type="AlphaFoldDB" id="A0A6B0T436"/>
<evidence type="ECO:0000313" key="1">
    <source>
        <dbReference type="EMBL" id="MXR50042.1"/>
    </source>
</evidence>